<organism evidence="1 2">
    <name type="scientific">Deinococcus taklimakanensis</name>
    <dbReference type="NCBI Taxonomy" id="536443"/>
    <lineage>
        <taxon>Bacteria</taxon>
        <taxon>Thermotogati</taxon>
        <taxon>Deinococcota</taxon>
        <taxon>Deinococci</taxon>
        <taxon>Deinococcales</taxon>
        <taxon>Deinococcaceae</taxon>
        <taxon>Deinococcus</taxon>
    </lineage>
</organism>
<dbReference type="Proteomes" id="UP001597475">
    <property type="component" value="Unassembled WGS sequence"/>
</dbReference>
<protein>
    <submittedName>
        <fullName evidence="1">Uncharacterized protein</fullName>
    </submittedName>
</protein>
<proteinExistence type="predicted"/>
<sequence length="601" mass="65981">MTFRIVDKPILNAAGEEVVGFHLTPEREDVILACIDRQKGGEATTAQVAEALGRNIPDASRLLTELADRGKLLRDVSHNRPVWSRRTVKLDESLVHEAHVSRIREFLTGRREMPGAIARGTGLPQAEVAATCTWMMLHGQLVGTPVGAAMVYALDIRGTTRVDAQVAERIPQSPDAKFRAQLAALPPERPIRLTRPAAAPKAPKPPKPTLLPIEQAAKKARLGPRQVRGLVNRDRVKHEGVGAQARVDVADLKVMKQRLRKKTPSRTVKREAKRLVTEAQPIPEGYLNVTDAARSLGVKPCALHKWLELHDDARTLCIKERKHLLVPQAVMTRYVQAILPAGATIAAEVPGDWLDIWAAVKALGWSHSKIYKALAAGQLVGLYCGGRLHFDPVSVGALKAELDAESAIPEGYVHLRAFCEELGGLDRSSVITWLQRHGHETVKRRDEQRQLALYLSPEAADAYRAHRSKTPGGVKLTPEVQAAILALLPPVPPGVRRARGVVEQVAKRFEVSSASIRILLRANPRLDQLPANGPETPPPAPAALPARYVTLEIEEQLRAELPPERRRIPGETARVAEKYGLSVKQVRNALSRIPVPRKEAS</sequence>
<reference evidence="2" key="1">
    <citation type="journal article" date="2019" name="Int. J. Syst. Evol. Microbiol.">
        <title>The Global Catalogue of Microorganisms (GCM) 10K type strain sequencing project: providing services to taxonomists for standard genome sequencing and annotation.</title>
        <authorList>
            <consortium name="The Broad Institute Genomics Platform"/>
            <consortium name="The Broad Institute Genome Sequencing Center for Infectious Disease"/>
            <person name="Wu L."/>
            <person name="Ma J."/>
        </authorList>
    </citation>
    <scope>NUCLEOTIDE SEQUENCE [LARGE SCALE GENOMIC DNA]</scope>
    <source>
        <strain evidence="2">KCTC 33842</strain>
    </source>
</reference>
<name>A0ABW5P548_9DEIO</name>
<accession>A0ABW5P548</accession>
<dbReference type="RefSeq" id="WP_386846041.1">
    <property type="nucleotide sequence ID" value="NZ_JBHUMK010000052.1"/>
</dbReference>
<keyword evidence="2" id="KW-1185">Reference proteome</keyword>
<gene>
    <name evidence="1" type="ORF">ACFSR9_11825</name>
</gene>
<evidence type="ECO:0000313" key="1">
    <source>
        <dbReference type="EMBL" id="MFD2610120.1"/>
    </source>
</evidence>
<comment type="caution">
    <text evidence="1">The sequence shown here is derived from an EMBL/GenBank/DDBJ whole genome shotgun (WGS) entry which is preliminary data.</text>
</comment>
<dbReference type="EMBL" id="JBHUMK010000052">
    <property type="protein sequence ID" value="MFD2610120.1"/>
    <property type="molecule type" value="Genomic_DNA"/>
</dbReference>
<evidence type="ECO:0000313" key="2">
    <source>
        <dbReference type="Proteomes" id="UP001597475"/>
    </source>
</evidence>